<dbReference type="Pfam" id="PF00005">
    <property type="entry name" value="ABC_tran"/>
    <property type="match status" value="1"/>
</dbReference>
<feature type="domain" description="ABC transporter" evidence="4">
    <location>
        <begin position="12"/>
        <end position="232"/>
    </location>
</feature>
<reference evidence="6" key="1">
    <citation type="journal article" date="2019" name="Int. J. Syst. Evol. Microbiol.">
        <title>The Global Catalogue of Microorganisms (GCM) 10K type strain sequencing project: providing services to taxonomists for standard genome sequencing and annotation.</title>
        <authorList>
            <consortium name="The Broad Institute Genomics Platform"/>
            <consortium name="The Broad Institute Genome Sequencing Center for Infectious Disease"/>
            <person name="Wu L."/>
            <person name="Ma J."/>
        </authorList>
    </citation>
    <scope>NUCLEOTIDE SEQUENCE [LARGE SCALE GENOMIC DNA]</scope>
    <source>
        <strain evidence="6">JCM 16117</strain>
    </source>
</reference>
<dbReference type="RefSeq" id="WP_259479459.1">
    <property type="nucleotide sequence ID" value="NZ_BAAAQY010000005.1"/>
</dbReference>
<keyword evidence="3 5" id="KW-0067">ATP-binding</keyword>
<evidence type="ECO:0000313" key="5">
    <source>
        <dbReference type="EMBL" id="GAA2234821.1"/>
    </source>
</evidence>
<dbReference type="InterPro" id="IPR050166">
    <property type="entry name" value="ABC_transporter_ATP-bind"/>
</dbReference>
<keyword evidence="6" id="KW-1185">Reference proteome</keyword>
<accession>A0ABP5QGH1</accession>
<dbReference type="Gene3D" id="3.40.50.300">
    <property type="entry name" value="P-loop containing nucleotide triphosphate hydrolases"/>
    <property type="match status" value="1"/>
</dbReference>
<comment type="caution">
    <text evidence="5">The sequence shown here is derived from an EMBL/GenBank/DDBJ whole genome shotgun (WGS) entry which is preliminary data.</text>
</comment>
<dbReference type="PROSITE" id="PS50893">
    <property type="entry name" value="ABC_TRANSPORTER_2"/>
    <property type="match status" value="1"/>
</dbReference>
<dbReference type="PANTHER" id="PTHR42788">
    <property type="entry name" value="TAURINE IMPORT ATP-BINDING PROTEIN-RELATED"/>
    <property type="match status" value="1"/>
</dbReference>
<dbReference type="CDD" id="cd03293">
    <property type="entry name" value="ABC_NrtD_SsuB_transporters"/>
    <property type="match status" value="1"/>
</dbReference>
<gene>
    <name evidence="5" type="ORF">GCM10009851_19810</name>
</gene>
<protein>
    <submittedName>
        <fullName evidence="5">ABC transporter ATP-binding protein</fullName>
    </submittedName>
</protein>
<keyword evidence="2" id="KW-0547">Nucleotide-binding</keyword>
<dbReference type="PANTHER" id="PTHR42788:SF19">
    <property type="entry name" value="ALIPHATIC SULFONATES IMPORT ATP-BINDING PROTEIN SSUB 2"/>
    <property type="match status" value="1"/>
</dbReference>
<dbReference type="InterPro" id="IPR027417">
    <property type="entry name" value="P-loop_NTPase"/>
</dbReference>
<sequence length="249" mass="27510">MTLDTQVAAPAVSFRQVTKEFDGVPALAPVDLDIRPGEFVSIIGPSGCGKSTMLRLGSDLDAPSSGDVERSSDNVGYVFQDATLMPWRTVRRNVEFLGALDGLPKAELRDRVDRALATVGLTDYAHLLPKQLSGGMRMRTSLARSLVLEPDLFFFDEPFGALDEITRMRLNQELMSLFAERRFAALFITHSVDESVFLSTRVLVMSPRPGHVVAEFEVPFEYPRPASLKFTPEFAELERQVATALGEVS</sequence>
<dbReference type="Proteomes" id="UP001500929">
    <property type="component" value="Unassembled WGS sequence"/>
</dbReference>
<evidence type="ECO:0000256" key="1">
    <source>
        <dbReference type="ARBA" id="ARBA00022448"/>
    </source>
</evidence>
<dbReference type="SUPFAM" id="SSF52540">
    <property type="entry name" value="P-loop containing nucleoside triphosphate hydrolases"/>
    <property type="match status" value="1"/>
</dbReference>
<dbReference type="SMART" id="SM00382">
    <property type="entry name" value="AAA"/>
    <property type="match status" value="1"/>
</dbReference>
<dbReference type="InterPro" id="IPR003593">
    <property type="entry name" value="AAA+_ATPase"/>
</dbReference>
<evidence type="ECO:0000313" key="6">
    <source>
        <dbReference type="Proteomes" id="UP001500929"/>
    </source>
</evidence>
<keyword evidence="1" id="KW-0813">Transport</keyword>
<evidence type="ECO:0000256" key="2">
    <source>
        <dbReference type="ARBA" id="ARBA00022741"/>
    </source>
</evidence>
<dbReference type="InterPro" id="IPR003439">
    <property type="entry name" value="ABC_transporter-like_ATP-bd"/>
</dbReference>
<name>A0ABP5QGH1_9MICO</name>
<evidence type="ECO:0000259" key="4">
    <source>
        <dbReference type="PROSITE" id="PS50893"/>
    </source>
</evidence>
<organism evidence="5 6">
    <name type="scientific">Herbiconiux moechotypicola</name>
    <dbReference type="NCBI Taxonomy" id="637393"/>
    <lineage>
        <taxon>Bacteria</taxon>
        <taxon>Bacillati</taxon>
        <taxon>Actinomycetota</taxon>
        <taxon>Actinomycetes</taxon>
        <taxon>Micrococcales</taxon>
        <taxon>Microbacteriaceae</taxon>
        <taxon>Herbiconiux</taxon>
    </lineage>
</organism>
<dbReference type="EMBL" id="BAAAQY010000005">
    <property type="protein sequence ID" value="GAA2234821.1"/>
    <property type="molecule type" value="Genomic_DNA"/>
</dbReference>
<proteinExistence type="predicted"/>
<evidence type="ECO:0000256" key="3">
    <source>
        <dbReference type="ARBA" id="ARBA00022840"/>
    </source>
</evidence>
<dbReference type="GO" id="GO:0005524">
    <property type="term" value="F:ATP binding"/>
    <property type="evidence" value="ECO:0007669"/>
    <property type="project" value="UniProtKB-KW"/>
</dbReference>